<accession>A0A6J7HD19</accession>
<dbReference type="AlphaFoldDB" id="A0A6J7HD19"/>
<proteinExistence type="predicted"/>
<name>A0A6J7HD19_9ZZZZ</name>
<dbReference type="EMBL" id="CAFBMK010000085">
    <property type="protein sequence ID" value="CAB4916766.1"/>
    <property type="molecule type" value="Genomic_DNA"/>
</dbReference>
<gene>
    <name evidence="1" type="ORF">UFOPK3564_01610</name>
</gene>
<evidence type="ECO:0000313" key="1">
    <source>
        <dbReference type="EMBL" id="CAB4916766.1"/>
    </source>
</evidence>
<sequence>MRAPRTPLQPRAVTIVERLDRLANAWMDGMPPTPQEIEAVVESLARLRVEVDRAWADVVVVAPDGARPGPGREVPAPDVRP</sequence>
<organism evidence="1">
    <name type="scientific">freshwater metagenome</name>
    <dbReference type="NCBI Taxonomy" id="449393"/>
    <lineage>
        <taxon>unclassified sequences</taxon>
        <taxon>metagenomes</taxon>
        <taxon>ecological metagenomes</taxon>
    </lineage>
</organism>
<reference evidence="1" key="1">
    <citation type="submission" date="2020-05" db="EMBL/GenBank/DDBJ databases">
        <authorList>
            <person name="Chiriac C."/>
            <person name="Salcher M."/>
            <person name="Ghai R."/>
            <person name="Kavagutti S V."/>
        </authorList>
    </citation>
    <scope>NUCLEOTIDE SEQUENCE</scope>
</reference>
<protein>
    <submittedName>
        <fullName evidence="1">Unannotated protein</fullName>
    </submittedName>
</protein>